<protein>
    <submittedName>
        <fullName evidence="4">SDR family NAD(P)-dependent oxidoreductase</fullName>
    </submittedName>
</protein>
<dbReference type="NCBIfam" id="NF004826">
    <property type="entry name" value="PRK06182.1"/>
    <property type="match status" value="1"/>
</dbReference>
<comment type="similarity">
    <text evidence="1 3">Belongs to the short-chain dehydrogenases/reductases (SDR) family.</text>
</comment>
<dbReference type="CDD" id="cd05374">
    <property type="entry name" value="17beta-HSD-like_SDR_c"/>
    <property type="match status" value="1"/>
</dbReference>
<dbReference type="InterPro" id="IPR036291">
    <property type="entry name" value="NAD(P)-bd_dom_sf"/>
</dbReference>
<evidence type="ECO:0000313" key="5">
    <source>
        <dbReference type="Proteomes" id="UP000598350"/>
    </source>
</evidence>
<dbReference type="InterPro" id="IPR020904">
    <property type="entry name" value="Sc_DH/Rdtase_CS"/>
</dbReference>
<gene>
    <name evidence="4" type="ORF">HPE63_12145</name>
</gene>
<evidence type="ECO:0000256" key="1">
    <source>
        <dbReference type="ARBA" id="ARBA00006484"/>
    </source>
</evidence>
<comment type="caution">
    <text evidence="4">The sequence shown here is derived from an EMBL/GenBank/DDBJ whole genome shotgun (WGS) entry which is preliminary data.</text>
</comment>
<dbReference type="InterPro" id="IPR002347">
    <property type="entry name" value="SDR_fam"/>
</dbReference>
<dbReference type="PRINTS" id="PR00080">
    <property type="entry name" value="SDRFAMILY"/>
</dbReference>
<dbReference type="PANTHER" id="PTHR43976:SF16">
    <property type="entry name" value="SHORT-CHAIN DEHYDROGENASE_REDUCTASE FAMILY PROTEIN"/>
    <property type="match status" value="1"/>
</dbReference>
<dbReference type="PANTHER" id="PTHR43976">
    <property type="entry name" value="SHORT CHAIN DEHYDROGENASE"/>
    <property type="match status" value="1"/>
</dbReference>
<keyword evidence="2" id="KW-0560">Oxidoreductase</keyword>
<dbReference type="SUPFAM" id="SSF51735">
    <property type="entry name" value="NAD(P)-binding Rossmann-fold domains"/>
    <property type="match status" value="1"/>
</dbReference>
<dbReference type="RefSeq" id="WP_188314541.1">
    <property type="nucleotide sequence ID" value="NZ_JABTCG010000004.1"/>
</dbReference>
<dbReference type="PRINTS" id="PR00081">
    <property type="entry name" value="GDHRDH"/>
</dbReference>
<dbReference type="Pfam" id="PF00106">
    <property type="entry name" value="adh_short"/>
    <property type="match status" value="1"/>
</dbReference>
<dbReference type="Proteomes" id="UP000598350">
    <property type="component" value="Unassembled WGS sequence"/>
</dbReference>
<dbReference type="EMBL" id="JABTCG010000004">
    <property type="protein sequence ID" value="MBD0851421.1"/>
    <property type="molecule type" value="Genomic_DNA"/>
</dbReference>
<proteinExistence type="inferred from homology"/>
<name>A0ABR7VDK5_9FLAO</name>
<dbReference type="InterPro" id="IPR051911">
    <property type="entry name" value="SDR_oxidoreductase"/>
</dbReference>
<dbReference type="PROSITE" id="PS00061">
    <property type="entry name" value="ADH_SHORT"/>
    <property type="match status" value="1"/>
</dbReference>
<sequence length="278" mass="30451">MNNSKIIVITGASSGIGKATALYLLEKGHKVYGLARRVDKMGDIIKKGGVAKEMDVIKHQQVKEVISSIIKTEGRIDVLINNAGYSIYGPIEDTSYEMAKQQFEVNLFGLVEVTKAVLPIMRKQKAGIIFNMSSMGGKIYMPLMGWYGATKWALEGWSDVLRLEVKQFGIKVVIIEPGMVKSELAENTLLHAAESKNSAYSELKKTILAGLVNTFNPDASSDPIVVAKVIEKAMDSADPETRYPVGNMAKENIETRASMSDKAYDALVMEQLQTAANL</sequence>
<evidence type="ECO:0000313" key="4">
    <source>
        <dbReference type="EMBL" id="MBD0851421.1"/>
    </source>
</evidence>
<reference evidence="4 5" key="1">
    <citation type="submission" date="2020-05" db="EMBL/GenBank/DDBJ databases">
        <title>The draft genome sequence of Maribacter arenosus CAU 1321.</title>
        <authorList>
            <person name="Mu L."/>
        </authorList>
    </citation>
    <scope>NUCLEOTIDE SEQUENCE [LARGE SCALE GENOMIC DNA]</scope>
    <source>
        <strain evidence="4 5">CAU 1321</strain>
    </source>
</reference>
<evidence type="ECO:0000256" key="2">
    <source>
        <dbReference type="ARBA" id="ARBA00023002"/>
    </source>
</evidence>
<organism evidence="4 5">
    <name type="scientific">Maribacter arenosus</name>
    <dbReference type="NCBI Taxonomy" id="1854708"/>
    <lineage>
        <taxon>Bacteria</taxon>
        <taxon>Pseudomonadati</taxon>
        <taxon>Bacteroidota</taxon>
        <taxon>Flavobacteriia</taxon>
        <taxon>Flavobacteriales</taxon>
        <taxon>Flavobacteriaceae</taxon>
        <taxon>Maribacter</taxon>
    </lineage>
</organism>
<keyword evidence="5" id="KW-1185">Reference proteome</keyword>
<accession>A0ABR7VDK5</accession>
<dbReference type="Gene3D" id="3.40.50.720">
    <property type="entry name" value="NAD(P)-binding Rossmann-like Domain"/>
    <property type="match status" value="1"/>
</dbReference>
<evidence type="ECO:0000256" key="3">
    <source>
        <dbReference type="RuleBase" id="RU000363"/>
    </source>
</evidence>